<feature type="compositionally biased region" description="Gly residues" evidence="1">
    <location>
        <begin position="31"/>
        <end position="41"/>
    </location>
</feature>
<gene>
    <name evidence="2" type="ORF">FSB_LOCUS3123</name>
</gene>
<proteinExistence type="predicted"/>
<protein>
    <submittedName>
        <fullName evidence="2">Uncharacterized protein</fullName>
    </submittedName>
</protein>
<sequence>MDRTKGWSSSSSSVCHSQPAPQAPPPTSGEPVGGGCLPWAL</sequence>
<dbReference type="AlphaFoldDB" id="A0A2N9EKH5"/>
<name>A0A2N9EKH5_FAGSY</name>
<feature type="region of interest" description="Disordered" evidence="1">
    <location>
        <begin position="1"/>
        <end position="41"/>
    </location>
</feature>
<organism evidence="2">
    <name type="scientific">Fagus sylvatica</name>
    <name type="common">Beechnut</name>
    <dbReference type="NCBI Taxonomy" id="28930"/>
    <lineage>
        <taxon>Eukaryota</taxon>
        <taxon>Viridiplantae</taxon>
        <taxon>Streptophyta</taxon>
        <taxon>Embryophyta</taxon>
        <taxon>Tracheophyta</taxon>
        <taxon>Spermatophyta</taxon>
        <taxon>Magnoliopsida</taxon>
        <taxon>eudicotyledons</taxon>
        <taxon>Gunneridae</taxon>
        <taxon>Pentapetalae</taxon>
        <taxon>rosids</taxon>
        <taxon>fabids</taxon>
        <taxon>Fagales</taxon>
        <taxon>Fagaceae</taxon>
        <taxon>Fagus</taxon>
    </lineage>
</organism>
<evidence type="ECO:0000256" key="1">
    <source>
        <dbReference type="SAM" id="MobiDB-lite"/>
    </source>
</evidence>
<accession>A0A2N9EKH5</accession>
<evidence type="ECO:0000313" key="2">
    <source>
        <dbReference type="EMBL" id="SPC75241.1"/>
    </source>
</evidence>
<dbReference type="EMBL" id="OIVN01000149">
    <property type="protein sequence ID" value="SPC75241.1"/>
    <property type="molecule type" value="Genomic_DNA"/>
</dbReference>
<reference evidence="2" key="1">
    <citation type="submission" date="2018-02" db="EMBL/GenBank/DDBJ databases">
        <authorList>
            <person name="Cohen D.B."/>
            <person name="Kent A.D."/>
        </authorList>
    </citation>
    <scope>NUCLEOTIDE SEQUENCE</scope>
</reference>